<reference evidence="1" key="1">
    <citation type="submission" date="2022-07" db="EMBL/GenBank/DDBJ databases">
        <title>Genome Sequence of Phlebia brevispora.</title>
        <authorList>
            <person name="Buettner E."/>
        </authorList>
    </citation>
    <scope>NUCLEOTIDE SEQUENCE</scope>
    <source>
        <strain evidence="1">MPL23</strain>
    </source>
</reference>
<dbReference type="EMBL" id="JANHOG010000729">
    <property type="protein sequence ID" value="KAJ3551938.1"/>
    <property type="molecule type" value="Genomic_DNA"/>
</dbReference>
<name>A0ACC1T2Y7_9APHY</name>
<protein>
    <submittedName>
        <fullName evidence="1">Uncharacterized protein</fullName>
    </submittedName>
</protein>
<comment type="caution">
    <text evidence="1">The sequence shown here is derived from an EMBL/GenBank/DDBJ whole genome shotgun (WGS) entry which is preliminary data.</text>
</comment>
<keyword evidence="2" id="KW-1185">Reference proteome</keyword>
<proteinExistence type="predicted"/>
<evidence type="ECO:0000313" key="2">
    <source>
        <dbReference type="Proteomes" id="UP001148662"/>
    </source>
</evidence>
<evidence type="ECO:0000313" key="1">
    <source>
        <dbReference type="EMBL" id="KAJ3551938.1"/>
    </source>
</evidence>
<accession>A0ACC1T2Y7</accession>
<gene>
    <name evidence="1" type="ORF">NM688_g4423</name>
</gene>
<organism evidence="1 2">
    <name type="scientific">Phlebia brevispora</name>
    <dbReference type="NCBI Taxonomy" id="194682"/>
    <lineage>
        <taxon>Eukaryota</taxon>
        <taxon>Fungi</taxon>
        <taxon>Dikarya</taxon>
        <taxon>Basidiomycota</taxon>
        <taxon>Agaricomycotina</taxon>
        <taxon>Agaricomycetes</taxon>
        <taxon>Polyporales</taxon>
        <taxon>Meruliaceae</taxon>
        <taxon>Phlebia</taxon>
    </lineage>
</organism>
<dbReference type="Proteomes" id="UP001148662">
    <property type="component" value="Unassembled WGS sequence"/>
</dbReference>
<sequence>MRFSFALFATVLSLGGAWASNVLELTPDNFDDSVGKGKPALVEFFAPWCGHCKKLAPTYEQLADAFEKQKEKVVIAKVDADAHKDLAQRYGVTGYPTLKWFEASGGDPETYSGGRELLDLANFITTKSGVKSSIKPPPPPAFKIVDVHDFDEVVKDPTKDVLITFTAPWCGHCKALKPTYEKVANDFANEPNCLVVNIDADAQKNHELAQKYGVQSFPTIMFFPKDQKDEPIKYTEERSEEAFVSFLNEHCGTHRSAGGLLDDNAGRHPEFDSMASRFLVATAESRDALFKDAQLLAQAFPKFKYYLRVMEKIVNGTEDYMRRRANGALGNILAKRTLTPTKLDEVKIKANILKTFKGIEMKVEDTAEKAEEVVGRASAEL</sequence>